<dbReference type="WBParaSite" id="Pan_g9200.t1">
    <property type="protein sequence ID" value="Pan_g9200.t1"/>
    <property type="gene ID" value="Pan_g9200"/>
</dbReference>
<protein>
    <submittedName>
        <fullName evidence="2">Uncharacterized protein</fullName>
    </submittedName>
</protein>
<evidence type="ECO:0000313" key="1">
    <source>
        <dbReference type="Proteomes" id="UP000492821"/>
    </source>
</evidence>
<evidence type="ECO:0000313" key="2">
    <source>
        <dbReference type="WBParaSite" id="Pan_g9200.t1"/>
    </source>
</evidence>
<reference evidence="2" key="2">
    <citation type="submission" date="2020-10" db="UniProtKB">
        <authorList>
            <consortium name="WormBaseParasite"/>
        </authorList>
    </citation>
    <scope>IDENTIFICATION</scope>
</reference>
<dbReference type="AlphaFoldDB" id="A0A7E5A1K8"/>
<name>A0A7E5A1K8_PANRE</name>
<sequence length="152" mass="17736">MLKTVFPKLEKLTITNNTNNLYVFNITDVLTAFPYLKLLTICCHTPKNWIIEVLQLGNLALDILTIYYDESSQFEVFSFYDILRILKTQKPGFTLIISVTDDTGRFDVYFSQLKQFFDINTKQGYRSRGKICTAFRVYYQDTMTSYIVPSSL</sequence>
<organism evidence="1 2">
    <name type="scientific">Panagrellus redivivus</name>
    <name type="common">Microworm</name>
    <dbReference type="NCBI Taxonomy" id="6233"/>
    <lineage>
        <taxon>Eukaryota</taxon>
        <taxon>Metazoa</taxon>
        <taxon>Ecdysozoa</taxon>
        <taxon>Nematoda</taxon>
        <taxon>Chromadorea</taxon>
        <taxon>Rhabditida</taxon>
        <taxon>Tylenchina</taxon>
        <taxon>Panagrolaimomorpha</taxon>
        <taxon>Panagrolaimoidea</taxon>
        <taxon>Panagrolaimidae</taxon>
        <taxon>Panagrellus</taxon>
    </lineage>
</organism>
<keyword evidence="1" id="KW-1185">Reference proteome</keyword>
<dbReference type="Proteomes" id="UP000492821">
    <property type="component" value="Unassembled WGS sequence"/>
</dbReference>
<accession>A0A7E5A1K8</accession>
<reference evidence="1" key="1">
    <citation type="journal article" date="2013" name="Genetics">
        <title>The draft genome and transcriptome of Panagrellus redivivus are shaped by the harsh demands of a free-living lifestyle.</title>
        <authorList>
            <person name="Srinivasan J."/>
            <person name="Dillman A.R."/>
            <person name="Macchietto M.G."/>
            <person name="Heikkinen L."/>
            <person name="Lakso M."/>
            <person name="Fracchia K.M."/>
            <person name="Antoshechkin I."/>
            <person name="Mortazavi A."/>
            <person name="Wong G."/>
            <person name="Sternberg P.W."/>
        </authorList>
    </citation>
    <scope>NUCLEOTIDE SEQUENCE [LARGE SCALE GENOMIC DNA]</scope>
    <source>
        <strain evidence="1">MT8872</strain>
    </source>
</reference>
<proteinExistence type="predicted"/>